<accession>A0ABS5M8W6</accession>
<keyword evidence="2" id="KW-0418">Kinase</keyword>
<evidence type="ECO:0000256" key="3">
    <source>
        <dbReference type="ARBA" id="ARBA00023012"/>
    </source>
</evidence>
<gene>
    <name evidence="6" type="ORF">KGF86_00905</name>
</gene>
<feature type="transmembrane region" description="Helical" evidence="4">
    <location>
        <begin position="253"/>
        <end position="273"/>
    </location>
</feature>
<protein>
    <recommendedName>
        <fullName evidence="5">Histidine kinase/HSP90-like ATPase domain-containing protein</fullName>
    </recommendedName>
</protein>
<keyword evidence="3" id="KW-0902">Two-component regulatory system</keyword>
<feature type="transmembrane region" description="Helical" evidence="4">
    <location>
        <begin position="219"/>
        <end position="238"/>
    </location>
</feature>
<dbReference type="PANTHER" id="PTHR24421:SF60">
    <property type="entry name" value="SENSOR HISTIDINE KINASE COMP"/>
    <property type="match status" value="1"/>
</dbReference>
<organism evidence="6 7">
    <name type="scientific">Ornithinibacillus massiliensis</name>
    <dbReference type="NCBI Taxonomy" id="1944633"/>
    <lineage>
        <taxon>Bacteria</taxon>
        <taxon>Bacillati</taxon>
        <taxon>Bacillota</taxon>
        <taxon>Bacilli</taxon>
        <taxon>Bacillales</taxon>
        <taxon>Bacillaceae</taxon>
        <taxon>Ornithinibacillus</taxon>
    </lineage>
</organism>
<dbReference type="Proteomes" id="UP000681870">
    <property type="component" value="Unassembled WGS sequence"/>
</dbReference>
<evidence type="ECO:0000313" key="7">
    <source>
        <dbReference type="Proteomes" id="UP000681870"/>
    </source>
</evidence>
<dbReference type="InterPro" id="IPR003594">
    <property type="entry name" value="HATPase_dom"/>
</dbReference>
<feature type="transmembrane region" description="Helical" evidence="4">
    <location>
        <begin position="128"/>
        <end position="146"/>
    </location>
</feature>
<dbReference type="PANTHER" id="PTHR24421">
    <property type="entry name" value="NITRATE/NITRITE SENSOR PROTEIN NARX-RELATED"/>
    <property type="match status" value="1"/>
</dbReference>
<dbReference type="Pfam" id="PF02518">
    <property type="entry name" value="HATPase_c"/>
    <property type="match status" value="1"/>
</dbReference>
<dbReference type="CDD" id="cd16917">
    <property type="entry name" value="HATPase_UhpB-NarQ-NarX-like"/>
    <property type="match status" value="1"/>
</dbReference>
<dbReference type="Gene3D" id="3.30.565.10">
    <property type="entry name" value="Histidine kinase-like ATPase, C-terminal domain"/>
    <property type="match status" value="1"/>
</dbReference>
<comment type="caution">
    <text evidence="6">The sequence shown here is derived from an EMBL/GenBank/DDBJ whole genome shotgun (WGS) entry which is preliminary data.</text>
</comment>
<feature type="transmembrane region" description="Helical" evidence="4">
    <location>
        <begin position="279"/>
        <end position="299"/>
    </location>
</feature>
<sequence length="672" mass="79548">MLKVNKYKLVKTTFYLLHIFLLINLIQKYSNAWNMLFLPVAFSAITSILTYIIYIHSDKKTSKFLIYFLLAGSLSYFTSIVQSIENYLAIIVFSISFPLTSYFFNKFTTEILYNRRIIRREKNKLKKINLYFLVVVIGLDCFANIFEEMLDISKVALILYFFTNISLPLLKIIYFLLVSKGARERTFLIWLLVIPLVAFAPFIFLHAFPQIFFKEGVNAYVTAWSFFVIPIGYTYLILNKKLLDPQFIFNRTIYYSFLSLIPSIFIIFFLYLLYPMFNIFDLIQLFVIVILFNTMFLFAKEQIDYLLRNSLFQDKNNIVQFVERLIVEIENCLTLQDLKQLAIKEIKKRFHNVDATIVKFNTRTKQLENEYLIGRNNFENIPLNKIINIKGQIIIDYKSNFGVCLSKSSDRIEYLCIGDHKERSHFSIYDKSWCMVFISYLRLTYEIIRISEDSVTQLIKGEKVTSNAISRFLFHFAEAERRRLAEDIHDTILQDQIYIYRVLDILAIENNQPELRKLRDHLKEIIDKTRRISTQMMPKALSIKGLVYSLNELLDQFKQKSQFQLNYEVELTTDHFDHYEKPLLIYRVIEELINNAIKHSDAEQVSIIIWETEDQINIDYLDDGKGFNYKETLHQGRIGLNSLVRRINNIYGTIEFATDNPKKVHIYVTIPR</sequence>
<feature type="transmembrane region" description="Helical" evidence="4">
    <location>
        <begin position="87"/>
        <end position="107"/>
    </location>
</feature>
<keyword evidence="4" id="KW-1133">Transmembrane helix</keyword>
<evidence type="ECO:0000259" key="5">
    <source>
        <dbReference type="Pfam" id="PF02518"/>
    </source>
</evidence>
<keyword evidence="1" id="KW-0808">Transferase</keyword>
<dbReference type="SUPFAM" id="SSF55874">
    <property type="entry name" value="ATPase domain of HSP90 chaperone/DNA topoisomerase II/histidine kinase"/>
    <property type="match status" value="1"/>
</dbReference>
<keyword evidence="4" id="KW-0472">Membrane</keyword>
<feature type="transmembrane region" description="Helical" evidence="4">
    <location>
        <begin position="36"/>
        <end position="55"/>
    </location>
</feature>
<feature type="transmembrane region" description="Helical" evidence="4">
    <location>
        <begin position="64"/>
        <end position="81"/>
    </location>
</feature>
<dbReference type="InterPro" id="IPR036890">
    <property type="entry name" value="HATPase_C_sf"/>
</dbReference>
<feature type="transmembrane region" description="Helical" evidence="4">
    <location>
        <begin position="12"/>
        <end position="30"/>
    </location>
</feature>
<keyword evidence="7" id="KW-1185">Reference proteome</keyword>
<proteinExistence type="predicted"/>
<feature type="domain" description="Histidine kinase/HSP90-like ATPase" evidence="5">
    <location>
        <begin position="582"/>
        <end position="671"/>
    </location>
</feature>
<evidence type="ECO:0000256" key="4">
    <source>
        <dbReference type="SAM" id="Phobius"/>
    </source>
</evidence>
<dbReference type="EMBL" id="JAGXBY010000001">
    <property type="protein sequence ID" value="MBS3678766.1"/>
    <property type="molecule type" value="Genomic_DNA"/>
</dbReference>
<reference evidence="6 7" key="1">
    <citation type="submission" date="2021-05" db="EMBL/GenBank/DDBJ databases">
        <title>Ornithinibacillus massiliensis sp. nov.</title>
        <authorList>
            <person name="Iwaza R."/>
            <person name="Lagier J.-C."/>
            <person name="Raoult D."/>
        </authorList>
    </citation>
    <scope>NUCLEOTIDE SEQUENCE [LARGE SCALE GENOMIC DNA]</scope>
    <source>
        <strain evidence="6 7">Marseille-P3601</strain>
    </source>
</reference>
<evidence type="ECO:0000256" key="1">
    <source>
        <dbReference type="ARBA" id="ARBA00022679"/>
    </source>
</evidence>
<evidence type="ECO:0000313" key="6">
    <source>
        <dbReference type="EMBL" id="MBS3678766.1"/>
    </source>
</evidence>
<evidence type="ECO:0000256" key="2">
    <source>
        <dbReference type="ARBA" id="ARBA00022777"/>
    </source>
</evidence>
<feature type="transmembrane region" description="Helical" evidence="4">
    <location>
        <begin position="158"/>
        <end position="177"/>
    </location>
</feature>
<keyword evidence="4" id="KW-0812">Transmembrane</keyword>
<feature type="transmembrane region" description="Helical" evidence="4">
    <location>
        <begin position="189"/>
        <end position="213"/>
    </location>
</feature>
<dbReference type="RefSeq" id="WP_211740865.1">
    <property type="nucleotide sequence ID" value="NZ_JAGXBY010000001.1"/>
</dbReference>
<name>A0ABS5M8W6_9BACI</name>
<dbReference type="InterPro" id="IPR050482">
    <property type="entry name" value="Sensor_HK_TwoCompSys"/>
</dbReference>